<name>A0ABN8Q822_9CNID</name>
<dbReference type="InterPro" id="IPR035983">
    <property type="entry name" value="Hect_E3_ubiquitin_ligase"/>
</dbReference>
<comment type="caution">
    <text evidence="1">The sequence shown here is derived from an EMBL/GenBank/DDBJ whole genome shotgun (WGS) entry which is preliminary data.</text>
</comment>
<dbReference type="Gene3D" id="3.10.20.90">
    <property type="entry name" value="Phosphatidylinositol 3-kinase Catalytic Subunit, Chain A, domain 1"/>
    <property type="match status" value="1"/>
</dbReference>
<protein>
    <submittedName>
        <fullName evidence="1">Uncharacterized protein</fullName>
    </submittedName>
</protein>
<gene>
    <name evidence="1" type="ORF">PLOB_00003534</name>
</gene>
<organism evidence="1 2">
    <name type="scientific">Porites lobata</name>
    <dbReference type="NCBI Taxonomy" id="104759"/>
    <lineage>
        <taxon>Eukaryota</taxon>
        <taxon>Metazoa</taxon>
        <taxon>Cnidaria</taxon>
        <taxon>Anthozoa</taxon>
        <taxon>Hexacorallia</taxon>
        <taxon>Scleractinia</taxon>
        <taxon>Fungiina</taxon>
        <taxon>Poritidae</taxon>
        <taxon>Porites</taxon>
    </lineage>
</organism>
<dbReference type="SUPFAM" id="SSF54236">
    <property type="entry name" value="Ubiquitin-like"/>
    <property type="match status" value="1"/>
</dbReference>
<feature type="non-terminal residue" evidence="1">
    <location>
        <position position="291"/>
    </location>
</feature>
<evidence type="ECO:0000313" key="2">
    <source>
        <dbReference type="Proteomes" id="UP001159405"/>
    </source>
</evidence>
<dbReference type="InterPro" id="IPR029071">
    <property type="entry name" value="Ubiquitin-like_domsf"/>
</dbReference>
<accession>A0ABN8Q822</accession>
<evidence type="ECO:0000313" key="1">
    <source>
        <dbReference type="EMBL" id="CAH3159196.1"/>
    </source>
</evidence>
<dbReference type="EMBL" id="CALNXK010000113">
    <property type="protein sequence ID" value="CAH3159196.1"/>
    <property type="molecule type" value="Genomic_DNA"/>
</dbReference>
<keyword evidence="2" id="KW-1185">Reference proteome</keyword>
<reference evidence="1 2" key="1">
    <citation type="submission" date="2022-05" db="EMBL/GenBank/DDBJ databases">
        <authorList>
            <consortium name="Genoscope - CEA"/>
            <person name="William W."/>
        </authorList>
    </citation>
    <scope>NUCLEOTIDE SEQUENCE [LARGE SCALE GENOMIC DNA]</scope>
</reference>
<proteinExistence type="predicted"/>
<dbReference type="Proteomes" id="UP001159405">
    <property type="component" value="Unassembled WGS sequence"/>
</dbReference>
<dbReference type="SUPFAM" id="SSF56204">
    <property type="entry name" value="Hect, E3 ligase catalytic domain"/>
    <property type="match status" value="1"/>
</dbReference>
<sequence length="291" mass="32669">MSRMNRVLPKPALQEPRVMVSVRHPTLGVLRRAFPPNYTVMALYDWVGSLFTRPQHFALCFSSPYRIVCPEDDIKEVSRHNCVNNMLTLFRQQSVADSKLCLLFKGEHAVGSGVLREVYSVFWDSFVSSYCEGSSHFTFSVTAAMSQDDFVAVGRILTHQFIKTGTLPLQIVEAIIQQAVTGRVSEECSVQSLLMLLHEKQREILQQALLGVKPFPTEDVIDILADYGITAIPCTSNMKQLILQVSETELISKPFMCITKLREGMGSFWDGVNAEEMHAVYSICTPTHSSI</sequence>